<dbReference type="AlphaFoldDB" id="A0AAN7GZ03"/>
<organism evidence="1 2">
    <name type="scientific">Trapa incisa</name>
    <dbReference type="NCBI Taxonomy" id="236973"/>
    <lineage>
        <taxon>Eukaryota</taxon>
        <taxon>Viridiplantae</taxon>
        <taxon>Streptophyta</taxon>
        <taxon>Embryophyta</taxon>
        <taxon>Tracheophyta</taxon>
        <taxon>Spermatophyta</taxon>
        <taxon>Magnoliopsida</taxon>
        <taxon>eudicotyledons</taxon>
        <taxon>Gunneridae</taxon>
        <taxon>Pentapetalae</taxon>
        <taxon>rosids</taxon>
        <taxon>malvids</taxon>
        <taxon>Myrtales</taxon>
        <taxon>Lythraceae</taxon>
        <taxon>Trapa</taxon>
    </lineage>
</organism>
<keyword evidence="2" id="KW-1185">Reference proteome</keyword>
<evidence type="ECO:0000313" key="1">
    <source>
        <dbReference type="EMBL" id="KAK4749882.1"/>
    </source>
</evidence>
<dbReference type="Proteomes" id="UP001345219">
    <property type="component" value="Chromosome 21"/>
</dbReference>
<evidence type="ECO:0000313" key="2">
    <source>
        <dbReference type="Proteomes" id="UP001345219"/>
    </source>
</evidence>
<proteinExistence type="predicted"/>
<sequence length="131" mass="15068">MLWYPFFSHLSSYSDLVSTLHFSRPRIIVLLPVPVLLRKPENEKTVKRKVKVKSKCGKFDALIYFPFLKSDEDPIDRTESAFNADFSLLYCCASFFLEAFADVSVIVGCNSVSERFISSDMHYSNFDLGLY</sequence>
<name>A0AAN7GZ03_9MYRT</name>
<comment type="caution">
    <text evidence="1">The sequence shown here is derived from an EMBL/GenBank/DDBJ whole genome shotgun (WGS) entry which is preliminary data.</text>
</comment>
<accession>A0AAN7GZ03</accession>
<protein>
    <submittedName>
        <fullName evidence="1">Uncharacterized protein</fullName>
    </submittedName>
</protein>
<gene>
    <name evidence="1" type="ORF">SAY87_027331</name>
</gene>
<dbReference type="EMBL" id="JAXIOK010000018">
    <property type="protein sequence ID" value="KAK4749882.1"/>
    <property type="molecule type" value="Genomic_DNA"/>
</dbReference>
<reference evidence="1 2" key="1">
    <citation type="journal article" date="2023" name="Hortic Res">
        <title>Pangenome of water caltrop reveals structural variations and asymmetric subgenome divergence after allopolyploidization.</title>
        <authorList>
            <person name="Zhang X."/>
            <person name="Chen Y."/>
            <person name="Wang L."/>
            <person name="Yuan Y."/>
            <person name="Fang M."/>
            <person name="Shi L."/>
            <person name="Lu R."/>
            <person name="Comes H.P."/>
            <person name="Ma Y."/>
            <person name="Chen Y."/>
            <person name="Huang G."/>
            <person name="Zhou Y."/>
            <person name="Zheng Z."/>
            <person name="Qiu Y."/>
        </authorList>
    </citation>
    <scope>NUCLEOTIDE SEQUENCE [LARGE SCALE GENOMIC DNA]</scope>
    <source>
        <tissue evidence="1">Roots</tissue>
    </source>
</reference>